<dbReference type="EMBL" id="GGFL01014768">
    <property type="protein sequence ID" value="MBW78946.1"/>
    <property type="molecule type" value="Transcribed_RNA"/>
</dbReference>
<accession>A0A2M4DMZ2</accession>
<sequence length="97" mass="10437">MELVSGQLLVERFFLIFSPATYVVCSMVYDHGHDLSCSLPAGYLSWLGRLQLPPPLLRLPLQVLADGKAGEDGCSALASTVAAPSPDNRRPLRVAEA</sequence>
<dbReference type="AlphaFoldDB" id="A0A2M4DMZ2"/>
<name>A0A2M4DMZ2_ANODA</name>
<protein>
    <submittedName>
        <fullName evidence="1">Putative secreted protein</fullName>
    </submittedName>
</protein>
<organism evidence="1">
    <name type="scientific">Anopheles darlingi</name>
    <name type="common">Mosquito</name>
    <dbReference type="NCBI Taxonomy" id="43151"/>
    <lineage>
        <taxon>Eukaryota</taxon>
        <taxon>Metazoa</taxon>
        <taxon>Ecdysozoa</taxon>
        <taxon>Arthropoda</taxon>
        <taxon>Hexapoda</taxon>
        <taxon>Insecta</taxon>
        <taxon>Pterygota</taxon>
        <taxon>Neoptera</taxon>
        <taxon>Endopterygota</taxon>
        <taxon>Diptera</taxon>
        <taxon>Nematocera</taxon>
        <taxon>Culicoidea</taxon>
        <taxon>Culicidae</taxon>
        <taxon>Anophelinae</taxon>
        <taxon>Anopheles</taxon>
    </lineage>
</organism>
<reference evidence="1" key="1">
    <citation type="submission" date="2018-01" db="EMBL/GenBank/DDBJ databases">
        <title>An insight into the sialome of Amazonian anophelines.</title>
        <authorList>
            <person name="Ribeiro J.M."/>
            <person name="Scarpassa V."/>
            <person name="Calvo E."/>
        </authorList>
    </citation>
    <scope>NUCLEOTIDE SEQUENCE</scope>
</reference>
<evidence type="ECO:0000313" key="1">
    <source>
        <dbReference type="EMBL" id="MBW78946.1"/>
    </source>
</evidence>
<proteinExistence type="predicted"/>